<evidence type="ECO:0000313" key="2">
    <source>
        <dbReference type="Proteomes" id="UP000831701"/>
    </source>
</evidence>
<proteinExistence type="predicted"/>
<dbReference type="Proteomes" id="UP000831701">
    <property type="component" value="Chromosome 9"/>
</dbReference>
<accession>A0ACB8WII0</accession>
<keyword evidence="2" id="KW-1185">Reference proteome</keyword>
<evidence type="ECO:0000313" key="1">
    <source>
        <dbReference type="EMBL" id="KAI3367480.1"/>
    </source>
</evidence>
<comment type="caution">
    <text evidence="1">The sequence shown here is derived from an EMBL/GenBank/DDBJ whole genome shotgun (WGS) entry which is preliminary data.</text>
</comment>
<gene>
    <name evidence="1" type="ORF">L3Q82_026200</name>
</gene>
<reference evidence="1" key="1">
    <citation type="submission" date="2022-04" db="EMBL/GenBank/DDBJ databases">
        <title>Jade perch genome.</title>
        <authorList>
            <person name="Chao B."/>
        </authorList>
    </citation>
    <scope>NUCLEOTIDE SEQUENCE</scope>
    <source>
        <strain evidence="1">CB-2022</strain>
    </source>
</reference>
<sequence length="484" mass="55640">VLTERGRGGEIMPKKSKKGGGGKTEEERLLYLQQRAQAEEEMAKKKEEILTLFLKDKLQKEEKNTAVNLLKLNEGWRSILRQTRAAELRRDIGVLSQTFERHLDGLDSIIKNLESDLQEAERQSARVRRIHLQHLERLWAQQDRRLALVQQQWEDDLKLLSSTLSAERTHMLDHCQQQRAGLEDAAFTMELQYKEVMDEVYRLYDENMAAYQGTHTSTKADLMLKDQDRLKDQILQNQETKQKRNQLQEQLDIVLAKDQRIACLIQTQTKMMEKLQDTVNNLRELTNSTATGNQPVDKDLIATKNQVNQKAHELRDQLTQIHSAGKKQLSDLTVQGDNAAKKLRAVIAKGERVLRVAAMCHKLESEQKIVCLPLFSAEEPKQERPETETPAKEVAELRQVMKRINVGVLQREALKRKKDDLSRENQQLKLLLRQHLDAMTVSDRTLDGRHALLTVYQAPTSTGPPESGRRHNVIEAVHAVKHSV</sequence>
<dbReference type="EMBL" id="CM041539">
    <property type="protein sequence ID" value="KAI3367480.1"/>
    <property type="molecule type" value="Genomic_DNA"/>
</dbReference>
<protein>
    <submittedName>
        <fullName evidence="1">Uncharacterized protein</fullName>
    </submittedName>
</protein>
<name>A0ACB8WII0_9TELE</name>
<feature type="non-terminal residue" evidence="1">
    <location>
        <position position="1"/>
    </location>
</feature>
<organism evidence="1 2">
    <name type="scientific">Scortum barcoo</name>
    <name type="common">barcoo grunter</name>
    <dbReference type="NCBI Taxonomy" id="214431"/>
    <lineage>
        <taxon>Eukaryota</taxon>
        <taxon>Metazoa</taxon>
        <taxon>Chordata</taxon>
        <taxon>Craniata</taxon>
        <taxon>Vertebrata</taxon>
        <taxon>Euteleostomi</taxon>
        <taxon>Actinopterygii</taxon>
        <taxon>Neopterygii</taxon>
        <taxon>Teleostei</taxon>
        <taxon>Neoteleostei</taxon>
        <taxon>Acanthomorphata</taxon>
        <taxon>Eupercaria</taxon>
        <taxon>Centrarchiformes</taxon>
        <taxon>Terapontoidei</taxon>
        <taxon>Terapontidae</taxon>
        <taxon>Scortum</taxon>
    </lineage>
</organism>